<proteinExistence type="predicted"/>
<keyword evidence="2" id="KW-1185">Reference proteome</keyword>
<dbReference type="RefSeq" id="WP_218592571.1">
    <property type="nucleotide sequence ID" value="NZ_JADQDE010000331.1"/>
</dbReference>
<accession>A0ABS6UJP4</accession>
<protein>
    <submittedName>
        <fullName evidence="1">Uncharacterized protein</fullName>
    </submittedName>
</protein>
<name>A0ABS6UJP4_9PSEU</name>
<evidence type="ECO:0000313" key="2">
    <source>
        <dbReference type="Proteomes" id="UP000694300"/>
    </source>
</evidence>
<evidence type="ECO:0000313" key="1">
    <source>
        <dbReference type="EMBL" id="MBW0132146.1"/>
    </source>
</evidence>
<reference evidence="1 2" key="1">
    <citation type="submission" date="2020-11" db="EMBL/GenBank/DDBJ databases">
        <title>Pseudonocardia abyssalis sp. nov. and Pseudonocardia oceani sp. nov., description and phylogenomic analysis of two novel actinomycetes isolated from the deep Southern Ocean.</title>
        <authorList>
            <person name="Parra J."/>
        </authorList>
    </citation>
    <scope>NUCLEOTIDE SEQUENCE [LARGE SCALE GENOMIC DNA]</scope>
    <source>
        <strain evidence="2">KRD185</strain>
    </source>
</reference>
<organism evidence="1 2">
    <name type="scientific">Pseudonocardia oceani</name>
    <dbReference type="NCBI Taxonomy" id="2792013"/>
    <lineage>
        <taxon>Bacteria</taxon>
        <taxon>Bacillati</taxon>
        <taxon>Actinomycetota</taxon>
        <taxon>Actinomycetes</taxon>
        <taxon>Pseudonocardiales</taxon>
        <taxon>Pseudonocardiaceae</taxon>
        <taxon>Pseudonocardia</taxon>
    </lineage>
</organism>
<gene>
    <name evidence="1" type="ORF">I4I82_31370</name>
</gene>
<dbReference type="Proteomes" id="UP000694300">
    <property type="component" value="Unassembled WGS sequence"/>
</dbReference>
<dbReference type="EMBL" id="JADQDF010000001">
    <property type="protein sequence ID" value="MBW0132146.1"/>
    <property type="molecule type" value="Genomic_DNA"/>
</dbReference>
<sequence length="52" mass="5584">MTSLLLVDHARGLPPVVGPAPGKAMIDQVTGARQEIHCVIGERFARMDHAYG</sequence>
<comment type="caution">
    <text evidence="1">The sequence shown here is derived from an EMBL/GenBank/DDBJ whole genome shotgun (WGS) entry which is preliminary data.</text>
</comment>